<protein>
    <submittedName>
        <fullName evidence="1">Uncharacterized protein</fullName>
    </submittedName>
</protein>
<keyword evidence="2" id="KW-1185">Reference proteome</keyword>
<organism evidence="1 2">
    <name type="scientific">Seiridium cardinale</name>
    <dbReference type="NCBI Taxonomy" id="138064"/>
    <lineage>
        <taxon>Eukaryota</taxon>
        <taxon>Fungi</taxon>
        <taxon>Dikarya</taxon>
        <taxon>Ascomycota</taxon>
        <taxon>Pezizomycotina</taxon>
        <taxon>Sordariomycetes</taxon>
        <taxon>Xylariomycetidae</taxon>
        <taxon>Amphisphaeriales</taxon>
        <taxon>Sporocadaceae</taxon>
        <taxon>Seiridium</taxon>
    </lineage>
</organism>
<evidence type="ECO:0000313" key="1">
    <source>
        <dbReference type="EMBL" id="KAK9780257.1"/>
    </source>
</evidence>
<gene>
    <name evidence="1" type="ORF">SCAR479_02894</name>
</gene>
<reference evidence="1 2" key="1">
    <citation type="submission" date="2024-02" db="EMBL/GenBank/DDBJ databases">
        <title>First draft genome assembly of two strains of Seiridium cardinale.</title>
        <authorList>
            <person name="Emiliani G."/>
            <person name="Scali E."/>
        </authorList>
    </citation>
    <scope>NUCLEOTIDE SEQUENCE [LARGE SCALE GENOMIC DNA]</scope>
    <source>
        <strain evidence="1 2">BM-138-000479</strain>
    </source>
</reference>
<evidence type="ECO:0000313" key="2">
    <source>
        <dbReference type="Proteomes" id="UP001465668"/>
    </source>
</evidence>
<dbReference type="EMBL" id="JARVKM010000007">
    <property type="protein sequence ID" value="KAK9780257.1"/>
    <property type="molecule type" value="Genomic_DNA"/>
</dbReference>
<accession>A0ABR2Y2F2</accession>
<dbReference type="Proteomes" id="UP001465668">
    <property type="component" value="Unassembled WGS sequence"/>
</dbReference>
<name>A0ABR2Y2F2_9PEZI</name>
<proteinExistence type="predicted"/>
<sequence>MEHLCIYSKTVSASDPTKDLEHMTYNRGLETDDTGYSLFNPGSSHNVDHTGGLSTDPYRNDTIEYTPQRAGPTTSSGYTVLDDLLGLVNNDREPIFNQWLVAGNGNLLGERLGLPMDEEIAGSYEKMSSFCVRYPGLSSPAAFAHSSQDYIDAQYIYDPTTPLHYVINRVKDFTTDMATQSATPFLHQRLYREYTPPCILSCFAATALYTNRTPANAAMVVRTLQAHVHELISTEGSRIIFTPVDKLARTQALFLYQIIRLFDGDIALRAQGEKDMPVLLIWLGELCKIRENLGDLEELEDITVRKRSPMEWERWIFAESVRRTIIMAYSVITLYELLKDPNHKGDPDPWAYVHRWTLSRPLWEAASSFEFDHLWKENPPFVIPNYSFENFLKHGRGEDVDEFAKILMSVTILDFTRYFEPNPEDVVSWKRHEETGRTIMKWGTKGQTKPDYSLQVSKDNMDDALAAE</sequence>
<comment type="caution">
    <text evidence="1">The sequence shown here is derived from an EMBL/GenBank/DDBJ whole genome shotgun (WGS) entry which is preliminary data.</text>
</comment>